<evidence type="ECO:0000313" key="1">
    <source>
        <dbReference type="EMBL" id="KAF5178578.1"/>
    </source>
</evidence>
<dbReference type="AlphaFoldDB" id="A0A7J6V1J4"/>
<evidence type="ECO:0000313" key="2">
    <source>
        <dbReference type="Proteomes" id="UP000554482"/>
    </source>
</evidence>
<gene>
    <name evidence="1" type="ORF">FRX31_031833</name>
</gene>
<dbReference type="EMBL" id="JABWDY010039912">
    <property type="protein sequence ID" value="KAF5178578.1"/>
    <property type="molecule type" value="Genomic_DNA"/>
</dbReference>
<organism evidence="1 2">
    <name type="scientific">Thalictrum thalictroides</name>
    <name type="common">Rue-anemone</name>
    <name type="synonym">Anemone thalictroides</name>
    <dbReference type="NCBI Taxonomy" id="46969"/>
    <lineage>
        <taxon>Eukaryota</taxon>
        <taxon>Viridiplantae</taxon>
        <taxon>Streptophyta</taxon>
        <taxon>Embryophyta</taxon>
        <taxon>Tracheophyta</taxon>
        <taxon>Spermatophyta</taxon>
        <taxon>Magnoliopsida</taxon>
        <taxon>Ranunculales</taxon>
        <taxon>Ranunculaceae</taxon>
        <taxon>Thalictroideae</taxon>
        <taxon>Thalictrum</taxon>
    </lineage>
</organism>
<name>A0A7J6V1J4_THATH</name>
<protein>
    <submittedName>
        <fullName evidence="1">Uncharacterized protein</fullName>
    </submittedName>
</protein>
<comment type="caution">
    <text evidence="1">The sequence shown here is derived from an EMBL/GenBank/DDBJ whole genome shotgun (WGS) entry which is preliminary data.</text>
</comment>
<sequence>MVVPTVGELGMTTSMSMEGQTKLFCDFGIPDANQSKPKEPKMARLVSTSVQKRDKQVEVLRTPKPFGGYFTILNRL</sequence>
<keyword evidence="2" id="KW-1185">Reference proteome</keyword>
<proteinExistence type="predicted"/>
<accession>A0A7J6V1J4</accession>
<reference evidence="1 2" key="1">
    <citation type="submission" date="2020-06" db="EMBL/GenBank/DDBJ databases">
        <title>Transcriptomic and genomic resources for Thalictrum thalictroides and T. hernandezii: Facilitating candidate gene discovery in an emerging model plant lineage.</title>
        <authorList>
            <person name="Arias T."/>
            <person name="Riano-Pachon D.M."/>
            <person name="Di Stilio V.S."/>
        </authorList>
    </citation>
    <scope>NUCLEOTIDE SEQUENCE [LARGE SCALE GENOMIC DNA]</scope>
    <source>
        <strain evidence="2">cv. WT478/WT964</strain>
        <tissue evidence="1">Leaves</tissue>
    </source>
</reference>
<dbReference type="Proteomes" id="UP000554482">
    <property type="component" value="Unassembled WGS sequence"/>
</dbReference>